<dbReference type="InterPro" id="IPR000595">
    <property type="entry name" value="cNMP-bd_dom"/>
</dbReference>
<organism evidence="3 4">
    <name type="scientific">Desulfamplus magnetovallimortis</name>
    <dbReference type="NCBI Taxonomy" id="1246637"/>
    <lineage>
        <taxon>Bacteria</taxon>
        <taxon>Pseudomonadati</taxon>
        <taxon>Thermodesulfobacteriota</taxon>
        <taxon>Desulfobacteria</taxon>
        <taxon>Desulfobacterales</taxon>
        <taxon>Desulfobacteraceae</taxon>
        <taxon>Desulfamplus</taxon>
    </lineage>
</organism>
<dbReference type="SUPFAM" id="SSF51206">
    <property type="entry name" value="cAMP-binding domain-like"/>
    <property type="match status" value="1"/>
</dbReference>
<dbReference type="InterPro" id="IPR014710">
    <property type="entry name" value="RmlC-like_jellyroll"/>
</dbReference>
<dbReference type="AlphaFoldDB" id="A0A1W1HGR0"/>
<evidence type="ECO:0000313" key="4">
    <source>
        <dbReference type="Proteomes" id="UP000191931"/>
    </source>
</evidence>
<dbReference type="Pfam" id="PF00027">
    <property type="entry name" value="cNMP_binding"/>
    <property type="match status" value="1"/>
</dbReference>
<feature type="coiled-coil region" evidence="1">
    <location>
        <begin position="172"/>
        <end position="199"/>
    </location>
</feature>
<name>A0A1W1HGR0_9BACT</name>
<dbReference type="SMART" id="SM00100">
    <property type="entry name" value="cNMP"/>
    <property type="match status" value="1"/>
</dbReference>
<proteinExistence type="predicted"/>
<evidence type="ECO:0000259" key="2">
    <source>
        <dbReference type="PROSITE" id="PS50042"/>
    </source>
</evidence>
<dbReference type="Proteomes" id="UP000191931">
    <property type="component" value="Unassembled WGS sequence"/>
</dbReference>
<evidence type="ECO:0000313" key="3">
    <source>
        <dbReference type="EMBL" id="SLM31613.1"/>
    </source>
</evidence>
<dbReference type="EMBL" id="FWEV01000282">
    <property type="protein sequence ID" value="SLM31613.1"/>
    <property type="molecule type" value="Genomic_DNA"/>
</dbReference>
<feature type="domain" description="Cyclic nucleotide-binding" evidence="2">
    <location>
        <begin position="23"/>
        <end position="130"/>
    </location>
</feature>
<accession>A0A1W1HGR0</accession>
<dbReference type="PROSITE" id="PS50042">
    <property type="entry name" value="CNMP_BINDING_3"/>
    <property type="match status" value="1"/>
</dbReference>
<dbReference type="InterPro" id="IPR018490">
    <property type="entry name" value="cNMP-bd_dom_sf"/>
</dbReference>
<keyword evidence="4" id="KW-1185">Reference proteome</keyword>
<keyword evidence="1" id="KW-0175">Coiled coil</keyword>
<protein>
    <recommendedName>
        <fullName evidence="2">Cyclic nucleotide-binding domain-containing protein</fullName>
    </recommendedName>
</protein>
<evidence type="ECO:0000256" key="1">
    <source>
        <dbReference type="SAM" id="Coils"/>
    </source>
</evidence>
<dbReference type="CDD" id="cd00038">
    <property type="entry name" value="CAP_ED"/>
    <property type="match status" value="1"/>
</dbReference>
<dbReference type="PROSITE" id="PS00889">
    <property type="entry name" value="CNMP_BINDING_2"/>
    <property type="match status" value="1"/>
</dbReference>
<gene>
    <name evidence="3" type="ORF">MTBBW1_400020</name>
</gene>
<reference evidence="3 4" key="1">
    <citation type="submission" date="2017-03" db="EMBL/GenBank/DDBJ databases">
        <authorList>
            <person name="Afonso C.L."/>
            <person name="Miller P.J."/>
            <person name="Scott M.A."/>
            <person name="Spackman E."/>
            <person name="Goraichik I."/>
            <person name="Dimitrov K.M."/>
            <person name="Suarez D.L."/>
            <person name="Swayne D.E."/>
        </authorList>
    </citation>
    <scope>NUCLEOTIDE SEQUENCE [LARGE SCALE GENOMIC DNA]</scope>
    <source>
        <strain evidence="3">PRJEB14757</strain>
    </source>
</reference>
<dbReference type="Gene3D" id="2.60.120.10">
    <property type="entry name" value="Jelly Rolls"/>
    <property type="match status" value="1"/>
</dbReference>
<sequence>MAKGLKKNLINDSTIELLSRFEILRNLSHEELKTLLRGKETSYEARIAKLIRFEPEETVIREGDFDSWSFWIVTGSYNIVIADTVIATLNVPGEIFGEMSVLDGIPRTASVVAVKEGICLGIDMSILTNLDDEYIVHIITSGFKQKKMERLNLTHLQVVKEKQAIDSRYTTLLKLEKDLKKREDALAQKEEMLYKKEQELIKREIAMMKLDSYD</sequence>
<dbReference type="InterPro" id="IPR018488">
    <property type="entry name" value="cNMP-bd_CS"/>
</dbReference>
<dbReference type="STRING" id="1246637.MTBBW1_400020"/>